<dbReference type="PROSITE" id="PS50977">
    <property type="entry name" value="HTH_TETR_2"/>
    <property type="match status" value="1"/>
</dbReference>
<name>A0ABW1QW89_9ACTN</name>
<keyword evidence="5" id="KW-1185">Reference proteome</keyword>
<protein>
    <submittedName>
        <fullName evidence="4">TetR/AcrR family transcriptional regulator</fullName>
    </submittedName>
</protein>
<dbReference type="Proteomes" id="UP001596098">
    <property type="component" value="Unassembled WGS sequence"/>
</dbReference>
<dbReference type="RefSeq" id="WP_128219517.1">
    <property type="nucleotide sequence ID" value="NZ_CP034929.1"/>
</dbReference>
<accession>A0ABW1QW89</accession>
<reference evidence="5" key="1">
    <citation type="journal article" date="2019" name="Int. J. Syst. Evol. Microbiol.">
        <title>The Global Catalogue of Microorganisms (GCM) 10K type strain sequencing project: providing services to taxonomists for standard genome sequencing and annotation.</title>
        <authorList>
            <consortium name="The Broad Institute Genomics Platform"/>
            <consortium name="The Broad Institute Genome Sequencing Center for Infectious Disease"/>
            <person name="Wu L."/>
            <person name="Ma J."/>
        </authorList>
    </citation>
    <scope>NUCLEOTIDE SEQUENCE [LARGE SCALE GENOMIC DNA]</scope>
    <source>
        <strain evidence="5">DFY28</strain>
    </source>
</reference>
<dbReference type="PANTHER" id="PTHR30055">
    <property type="entry name" value="HTH-TYPE TRANSCRIPTIONAL REGULATOR RUTR"/>
    <property type="match status" value="1"/>
</dbReference>
<evidence type="ECO:0000259" key="3">
    <source>
        <dbReference type="PROSITE" id="PS50977"/>
    </source>
</evidence>
<dbReference type="InterPro" id="IPR001647">
    <property type="entry name" value="HTH_TetR"/>
</dbReference>
<keyword evidence="1 2" id="KW-0238">DNA-binding</keyword>
<evidence type="ECO:0000256" key="2">
    <source>
        <dbReference type="PROSITE-ProRule" id="PRU00335"/>
    </source>
</evidence>
<dbReference type="SUPFAM" id="SSF46689">
    <property type="entry name" value="Homeodomain-like"/>
    <property type="match status" value="1"/>
</dbReference>
<feature type="DNA-binding region" description="H-T-H motif" evidence="2">
    <location>
        <begin position="24"/>
        <end position="43"/>
    </location>
</feature>
<evidence type="ECO:0000313" key="5">
    <source>
        <dbReference type="Proteomes" id="UP001596098"/>
    </source>
</evidence>
<dbReference type="Pfam" id="PF00440">
    <property type="entry name" value="TetR_N"/>
    <property type="match status" value="1"/>
</dbReference>
<dbReference type="PROSITE" id="PS01081">
    <property type="entry name" value="HTH_TETR_1"/>
    <property type="match status" value="1"/>
</dbReference>
<feature type="domain" description="HTH tetR-type" evidence="3">
    <location>
        <begin position="1"/>
        <end position="61"/>
    </location>
</feature>
<gene>
    <name evidence="4" type="ORF">ACFPWU_04100</name>
</gene>
<dbReference type="InterPro" id="IPR009057">
    <property type="entry name" value="Homeodomain-like_sf"/>
</dbReference>
<dbReference type="PRINTS" id="PR00455">
    <property type="entry name" value="HTHTETR"/>
</dbReference>
<sequence>MSTRDRIVEAAFSLFEEQGFEATTVEDVAERAGVGRTTFFRHFRAKEDAVLPDHELVVAAVDARLAQDDALATRVAAAARLVLEHYLEEGERARVRYRLSTSVPAIRRSEAAGQRAYQRTFKTAIKAELGSAVEARLEAELVANAVITAHNFVLRRWLRGETEDPFTEFDAAMVRATQPLHPERLATHHPDAHAVEAARRALPVLEELLPALRRLSDH</sequence>
<dbReference type="PANTHER" id="PTHR30055:SF226">
    <property type="entry name" value="HTH-TYPE TRANSCRIPTIONAL REGULATOR PKSA"/>
    <property type="match status" value="1"/>
</dbReference>
<dbReference type="Gene3D" id="1.10.357.10">
    <property type="entry name" value="Tetracycline Repressor, domain 2"/>
    <property type="match status" value="1"/>
</dbReference>
<dbReference type="InterPro" id="IPR050109">
    <property type="entry name" value="HTH-type_TetR-like_transc_reg"/>
</dbReference>
<dbReference type="EMBL" id="JBHSQI010000002">
    <property type="protein sequence ID" value="MFC6152849.1"/>
    <property type="molecule type" value="Genomic_DNA"/>
</dbReference>
<evidence type="ECO:0000313" key="4">
    <source>
        <dbReference type="EMBL" id="MFC6152849.1"/>
    </source>
</evidence>
<organism evidence="4 5">
    <name type="scientific">Nocardioides yefusunii</name>
    <dbReference type="NCBI Taxonomy" id="2500546"/>
    <lineage>
        <taxon>Bacteria</taxon>
        <taxon>Bacillati</taxon>
        <taxon>Actinomycetota</taxon>
        <taxon>Actinomycetes</taxon>
        <taxon>Propionibacteriales</taxon>
        <taxon>Nocardioidaceae</taxon>
        <taxon>Nocardioides</taxon>
    </lineage>
</organism>
<evidence type="ECO:0000256" key="1">
    <source>
        <dbReference type="ARBA" id="ARBA00023125"/>
    </source>
</evidence>
<comment type="caution">
    <text evidence="4">The sequence shown here is derived from an EMBL/GenBank/DDBJ whole genome shotgun (WGS) entry which is preliminary data.</text>
</comment>
<proteinExistence type="predicted"/>
<dbReference type="InterPro" id="IPR023772">
    <property type="entry name" value="DNA-bd_HTH_TetR-type_CS"/>
</dbReference>